<evidence type="ECO:0000259" key="1">
    <source>
        <dbReference type="Pfam" id="PF11738"/>
    </source>
</evidence>
<dbReference type="InterPro" id="IPR037126">
    <property type="entry name" value="PdaC/RsiV-like_sf"/>
</dbReference>
<feature type="domain" description="DUF3298" evidence="1">
    <location>
        <begin position="139"/>
        <end position="210"/>
    </location>
</feature>
<evidence type="ECO:0000313" key="3">
    <source>
        <dbReference type="EMBL" id="HIW87430.1"/>
    </source>
</evidence>
<protein>
    <submittedName>
        <fullName evidence="3">DUF3298 and DUF4163 domain-containing protein</fullName>
    </submittedName>
</protein>
<evidence type="ECO:0000313" key="4">
    <source>
        <dbReference type="Proteomes" id="UP000824267"/>
    </source>
</evidence>
<gene>
    <name evidence="3" type="ORF">IAC47_04055</name>
</gene>
<dbReference type="Pfam" id="PF13739">
    <property type="entry name" value="PdaC"/>
    <property type="match status" value="1"/>
</dbReference>
<dbReference type="AlphaFoldDB" id="A0A9D1RHD3"/>
<reference evidence="3" key="1">
    <citation type="journal article" date="2021" name="PeerJ">
        <title>Extensive microbial diversity within the chicken gut microbiome revealed by metagenomics and culture.</title>
        <authorList>
            <person name="Gilroy R."/>
            <person name="Ravi A."/>
            <person name="Getino M."/>
            <person name="Pursley I."/>
            <person name="Horton D.L."/>
            <person name="Alikhan N.F."/>
            <person name="Baker D."/>
            <person name="Gharbi K."/>
            <person name="Hall N."/>
            <person name="Watson M."/>
            <person name="Adriaenssens E.M."/>
            <person name="Foster-Nyarko E."/>
            <person name="Jarju S."/>
            <person name="Secka A."/>
            <person name="Antonio M."/>
            <person name="Oren A."/>
            <person name="Chaudhuri R.R."/>
            <person name="La Ragione R."/>
            <person name="Hildebrand F."/>
            <person name="Pallen M.J."/>
        </authorList>
    </citation>
    <scope>NUCLEOTIDE SEQUENCE</scope>
    <source>
        <strain evidence="3">Gambia16-930</strain>
    </source>
</reference>
<dbReference type="Gene3D" id="3.90.640.20">
    <property type="entry name" value="Heat-shock cognate protein, ATPase"/>
    <property type="match status" value="1"/>
</dbReference>
<dbReference type="InterPro" id="IPR021729">
    <property type="entry name" value="DUF3298"/>
</dbReference>
<evidence type="ECO:0000259" key="2">
    <source>
        <dbReference type="Pfam" id="PF13739"/>
    </source>
</evidence>
<name>A0A9D1RHD3_9BACT</name>
<reference evidence="3" key="2">
    <citation type="submission" date="2021-04" db="EMBL/GenBank/DDBJ databases">
        <authorList>
            <person name="Gilroy R."/>
        </authorList>
    </citation>
    <scope>NUCLEOTIDE SEQUENCE</scope>
    <source>
        <strain evidence="3">Gambia16-930</strain>
    </source>
</reference>
<dbReference type="Proteomes" id="UP000824267">
    <property type="component" value="Unassembled WGS sequence"/>
</dbReference>
<proteinExistence type="predicted"/>
<dbReference type="Pfam" id="PF11738">
    <property type="entry name" value="DUF3298"/>
    <property type="match status" value="1"/>
</dbReference>
<dbReference type="EMBL" id="DXGG01000132">
    <property type="protein sequence ID" value="HIW87430.1"/>
    <property type="molecule type" value="Genomic_DNA"/>
</dbReference>
<comment type="caution">
    <text evidence="3">The sequence shown here is derived from an EMBL/GenBank/DDBJ whole genome shotgun (WGS) entry which is preliminary data.</text>
</comment>
<dbReference type="InterPro" id="IPR025303">
    <property type="entry name" value="PdaC"/>
</dbReference>
<organism evidence="3 4">
    <name type="scientific">Candidatus Onthomorpha intestinigallinarum</name>
    <dbReference type="NCBI Taxonomy" id="2840880"/>
    <lineage>
        <taxon>Bacteria</taxon>
        <taxon>Pseudomonadati</taxon>
        <taxon>Bacteroidota</taxon>
        <taxon>Bacteroidia</taxon>
        <taxon>Bacteroidales</taxon>
        <taxon>Candidatus Onthomorpha</taxon>
    </lineage>
</organism>
<feature type="domain" description="Deacetylase PdaC" evidence="2">
    <location>
        <begin position="32"/>
        <end position="119"/>
    </location>
</feature>
<sequence length="223" mass="26173">MRIFIVMFGIVVFATSNLFSQNAYIQNKDIFQEDDCFKIEISYPSIQSSKFIFLNREITSNINSIISQVRSEKICEELKQFNEDFKAEGIASYSVCFENNRLISFYMDYYTFLGGAHGISAKKGYTLDKKLGKVLKLRDLFVENYDYETVINDFIYKETAAKKDLFFDKAFKGINPDTEFYIEDNCIVIYFQQYEIAPYSTGFPTFKIPLERFGNRYSYKPKK</sequence>
<dbReference type="Gene3D" id="3.30.565.40">
    <property type="entry name" value="Fervidobacterium nodosum Rt17-B1 like"/>
    <property type="match status" value="1"/>
</dbReference>
<accession>A0A9D1RHD3</accession>